<keyword evidence="3" id="KW-1185">Reference proteome</keyword>
<accession>A0AAW2EHH4</accession>
<comment type="caution">
    <text evidence="2">The sequence shown here is derived from an EMBL/GenBank/DDBJ whole genome shotgun (WGS) entry which is preliminary data.</text>
</comment>
<evidence type="ECO:0000313" key="3">
    <source>
        <dbReference type="Proteomes" id="UP001430953"/>
    </source>
</evidence>
<dbReference type="EMBL" id="JADYXP020000022">
    <property type="protein sequence ID" value="KAL0102430.1"/>
    <property type="molecule type" value="Genomic_DNA"/>
</dbReference>
<evidence type="ECO:0000256" key="1">
    <source>
        <dbReference type="SAM" id="MobiDB-lite"/>
    </source>
</evidence>
<organism evidence="2 3">
    <name type="scientific">Cardiocondyla obscurior</name>
    <dbReference type="NCBI Taxonomy" id="286306"/>
    <lineage>
        <taxon>Eukaryota</taxon>
        <taxon>Metazoa</taxon>
        <taxon>Ecdysozoa</taxon>
        <taxon>Arthropoda</taxon>
        <taxon>Hexapoda</taxon>
        <taxon>Insecta</taxon>
        <taxon>Pterygota</taxon>
        <taxon>Neoptera</taxon>
        <taxon>Endopterygota</taxon>
        <taxon>Hymenoptera</taxon>
        <taxon>Apocrita</taxon>
        <taxon>Aculeata</taxon>
        <taxon>Formicoidea</taxon>
        <taxon>Formicidae</taxon>
        <taxon>Myrmicinae</taxon>
        <taxon>Cardiocondyla</taxon>
    </lineage>
</organism>
<proteinExistence type="predicted"/>
<reference evidence="2 3" key="1">
    <citation type="submission" date="2023-03" db="EMBL/GenBank/DDBJ databases">
        <title>High recombination rates correlate with genetic variation in Cardiocondyla obscurior ants.</title>
        <authorList>
            <person name="Errbii M."/>
        </authorList>
    </citation>
    <scope>NUCLEOTIDE SEQUENCE [LARGE SCALE GENOMIC DNA]</scope>
    <source>
        <strain evidence="2">Alpha-2009</strain>
        <tissue evidence="2">Whole body</tissue>
    </source>
</reference>
<sequence>MGRPTAHTAHRHRPLGSGGPHSRAHGYINCLKRRRGTFSALGSTPATDPPGLGRSQVFFDRAHPALETDFAPQDSGAPEPSLTGLSRPPTQLPPRLGCSRAFLRPSAPGRSRHRYLRDSGAPEPSFDRAPPAVLDTDTSETRALPGLLRQRYLRDSGAPEPSFDRALPAFFANDTSVTRALPSLS</sequence>
<name>A0AAW2EHH4_9HYME</name>
<feature type="region of interest" description="Disordered" evidence="1">
    <location>
        <begin position="68"/>
        <end position="136"/>
    </location>
</feature>
<protein>
    <submittedName>
        <fullName evidence="2">Uncharacterized protein</fullName>
    </submittedName>
</protein>
<feature type="region of interest" description="Disordered" evidence="1">
    <location>
        <begin position="1"/>
        <end position="25"/>
    </location>
</feature>
<evidence type="ECO:0000313" key="2">
    <source>
        <dbReference type="EMBL" id="KAL0102430.1"/>
    </source>
</evidence>
<dbReference type="AlphaFoldDB" id="A0AAW2EHH4"/>
<gene>
    <name evidence="2" type="ORF">PUN28_018001</name>
</gene>
<dbReference type="Proteomes" id="UP001430953">
    <property type="component" value="Unassembled WGS sequence"/>
</dbReference>